<feature type="binding site" evidence="3">
    <location>
        <position position="71"/>
    </location>
    <ligand>
        <name>Cu cation</name>
        <dbReference type="ChEBI" id="CHEBI:23378"/>
    </ligand>
</feature>
<dbReference type="SUPFAM" id="SSF52833">
    <property type="entry name" value="Thioredoxin-like"/>
    <property type="match status" value="1"/>
</dbReference>
<keyword evidence="3" id="KW-0479">Metal-binding</keyword>
<keyword evidence="4" id="KW-1015">Disulfide bond</keyword>
<dbReference type="CDD" id="cd02968">
    <property type="entry name" value="SCO"/>
    <property type="match status" value="1"/>
</dbReference>
<evidence type="ECO:0000256" key="1">
    <source>
        <dbReference type="ARBA" id="ARBA00010996"/>
    </source>
</evidence>
<dbReference type="InterPro" id="IPR013766">
    <property type="entry name" value="Thioredoxin_domain"/>
</dbReference>
<evidence type="ECO:0000313" key="7">
    <source>
        <dbReference type="EMBL" id="AMW05739.1"/>
    </source>
</evidence>
<accession>A0A143BL20</accession>
<dbReference type="InterPro" id="IPR003782">
    <property type="entry name" value="SCO1/SenC"/>
</dbReference>
<feature type="binding site" evidence="3">
    <location>
        <position position="75"/>
    </location>
    <ligand>
        <name>Cu cation</name>
        <dbReference type="ChEBI" id="CHEBI:23378"/>
    </ligand>
</feature>
<proteinExistence type="inferred from homology"/>
<evidence type="ECO:0000256" key="3">
    <source>
        <dbReference type="PIRSR" id="PIRSR603782-1"/>
    </source>
</evidence>
<feature type="domain" description="Thioredoxin" evidence="6">
    <location>
        <begin position="40"/>
        <end position="195"/>
    </location>
</feature>
<dbReference type="AlphaFoldDB" id="A0A143BL20"/>
<dbReference type="PROSITE" id="PS51257">
    <property type="entry name" value="PROKAR_LIPOPROTEIN"/>
    <property type="match status" value="1"/>
</dbReference>
<dbReference type="EMBL" id="CP011454">
    <property type="protein sequence ID" value="AMW05739.1"/>
    <property type="molecule type" value="Genomic_DNA"/>
</dbReference>
<keyword evidence="2 3" id="KW-0186">Copper</keyword>
<dbReference type="PANTHER" id="PTHR12151">
    <property type="entry name" value="ELECTRON TRANSPORT PROTIN SCO1/SENC FAMILY MEMBER"/>
    <property type="match status" value="1"/>
</dbReference>
<keyword evidence="8" id="KW-1185">Reference proteome</keyword>
<feature type="binding site" evidence="3">
    <location>
        <position position="160"/>
    </location>
    <ligand>
        <name>Cu cation</name>
        <dbReference type="ChEBI" id="CHEBI:23378"/>
    </ligand>
</feature>
<dbReference type="GO" id="GO:0046872">
    <property type="term" value="F:metal ion binding"/>
    <property type="evidence" value="ECO:0007669"/>
    <property type="project" value="UniProtKB-KW"/>
</dbReference>
<reference evidence="7 8" key="1">
    <citation type="journal article" date="2014" name="Proc. Natl. Acad. Sci. U.S.A.">
        <title>Functional type 2 photosynthetic reaction centers found in the rare bacterial phylum Gemmatimonadetes.</title>
        <authorList>
            <person name="Zeng Y."/>
            <person name="Feng F."/>
            <person name="Medova H."/>
            <person name="Dean J."/>
            <person name="Koblizek M."/>
        </authorList>
    </citation>
    <scope>NUCLEOTIDE SEQUENCE [LARGE SCALE GENOMIC DNA]</scope>
    <source>
        <strain evidence="7 8">AP64</strain>
    </source>
</reference>
<dbReference type="InterPro" id="IPR036249">
    <property type="entry name" value="Thioredoxin-like_sf"/>
</dbReference>
<dbReference type="KEGG" id="gph:GEMMAAP_14910"/>
<keyword evidence="5" id="KW-0732">Signal</keyword>
<dbReference type="PROSITE" id="PS51352">
    <property type="entry name" value="THIOREDOXIN_2"/>
    <property type="match status" value="1"/>
</dbReference>
<protein>
    <recommendedName>
        <fullName evidence="6">Thioredoxin domain-containing protein</fullName>
    </recommendedName>
</protein>
<evidence type="ECO:0000256" key="4">
    <source>
        <dbReference type="PIRSR" id="PIRSR603782-2"/>
    </source>
</evidence>
<dbReference type="Proteomes" id="UP000076404">
    <property type="component" value="Chromosome"/>
</dbReference>
<evidence type="ECO:0000313" key="8">
    <source>
        <dbReference type="Proteomes" id="UP000076404"/>
    </source>
</evidence>
<dbReference type="PANTHER" id="PTHR12151:SF25">
    <property type="entry name" value="LINALOOL DEHYDRATASE_ISOMERASE DOMAIN-CONTAINING PROTEIN"/>
    <property type="match status" value="1"/>
</dbReference>
<evidence type="ECO:0000256" key="5">
    <source>
        <dbReference type="SAM" id="SignalP"/>
    </source>
</evidence>
<dbReference type="Gene3D" id="3.40.30.10">
    <property type="entry name" value="Glutaredoxin"/>
    <property type="match status" value="1"/>
</dbReference>
<organism evidence="7 8">
    <name type="scientific">Gemmatimonas phototrophica</name>
    <dbReference type="NCBI Taxonomy" id="1379270"/>
    <lineage>
        <taxon>Bacteria</taxon>
        <taxon>Pseudomonadati</taxon>
        <taxon>Gemmatimonadota</taxon>
        <taxon>Gemmatimonadia</taxon>
        <taxon>Gemmatimonadales</taxon>
        <taxon>Gemmatimonadaceae</taxon>
        <taxon>Gemmatimonas</taxon>
    </lineage>
</organism>
<dbReference type="Pfam" id="PF02630">
    <property type="entry name" value="SCO1-SenC"/>
    <property type="match status" value="1"/>
</dbReference>
<evidence type="ECO:0000259" key="6">
    <source>
        <dbReference type="PROSITE" id="PS51352"/>
    </source>
</evidence>
<feature type="chain" id="PRO_5007506747" description="Thioredoxin domain-containing protein" evidence="5">
    <location>
        <begin position="21"/>
        <end position="195"/>
    </location>
</feature>
<dbReference type="eggNOG" id="COG1999">
    <property type="taxonomic scope" value="Bacteria"/>
</dbReference>
<comment type="similarity">
    <text evidence="1">Belongs to the SCO1/2 family.</text>
</comment>
<sequence>MQHVRGVAARAALLSGLLFAACDSRPTFEGMAMDPPRDMPSVTFRLPDSTALTLGPEPGRPLVLFFGYTHCPDVCPTTLADWKRVKAKLGARAAAVRFVFVSVDPERDTPAVAQRYARQYDTSFIGLSGDAPTTARLMEAYGVASAKEEGTAASGYLVSHSSQVFLVNDAGQLVALYPFGTRWEALAADLSHLLK</sequence>
<feature type="signal peptide" evidence="5">
    <location>
        <begin position="1"/>
        <end position="20"/>
    </location>
</feature>
<name>A0A143BL20_9BACT</name>
<reference evidence="7 8" key="2">
    <citation type="journal article" date="2016" name="Environ. Microbiol. Rep.">
        <title>Metagenomic evidence for the presence of phototrophic Gemmatimonadetes bacteria in diverse environments.</title>
        <authorList>
            <person name="Zeng Y."/>
            <person name="Baumbach J."/>
            <person name="Barbosa E.G."/>
            <person name="Azevedo V."/>
            <person name="Zhang C."/>
            <person name="Koblizek M."/>
        </authorList>
    </citation>
    <scope>NUCLEOTIDE SEQUENCE [LARGE SCALE GENOMIC DNA]</scope>
    <source>
        <strain evidence="7 8">AP64</strain>
    </source>
</reference>
<evidence type="ECO:0000256" key="2">
    <source>
        <dbReference type="ARBA" id="ARBA00023008"/>
    </source>
</evidence>
<gene>
    <name evidence="7" type="ORF">GEMMAAP_14910</name>
</gene>
<feature type="disulfide bond" description="Redox-active" evidence="4">
    <location>
        <begin position="71"/>
        <end position="75"/>
    </location>
</feature>
<dbReference type="STRING" id="1379270.GEMMAAP_14910"/>